<dbReference type="SUPFAM" id="SSF89550">
    <property type="entry name" value="PHP domain-like"/>
    <property type="match status" value="1"/>
</dbReference>
<dbReference type="SMART" id="SM00481">
    <property type="entry name" value="POLIIIAc"/>
    <property type="match status" value="1"/>
</dbReference>
<dbReference type="InterPro" id="IPR003141">
    <property type="entry name" value="Pol/His_phosphatase_N"/>
</dbReference>
<dbReference type="EMBL" id="JACOQI010000034">
    <property type="protein sequence ID" value="MBC5772142.1"/>
    <property type="molecule type" value="Genomic_DNA"/>
</dbReference>
<dbReference type="PANTHER" id="PTHR42924:SF3">
    <property type="entry name" value="POLYMERASE_HISTIDINOL PHOSPHATASE N-TERMINAL DOMAIN-CONTAINING PROTEIN"/>
    <property type="match status" value="1"/>
</dbReference>
<dbReference type="InterPro" id="IPR052018">
    <property type="entry name" value="PHP_domain"/>
</dbReference>
<dbReference type="Gene3D" id="3.20.20.140">
    <property type="entry name" value="Metal-dependent hydrolases"/>
    <property type="match status" value="1"/>
</dbReference>
<dbReference type="InterPro" id="IPR016195">
    <property type="entry name" value="Pol/histidinol_Pase-like"/>
</dbReference>
<evidence type="ECO:0000313" key="3">
    <source>
        <dbReference type="Proteomes" id="UP000620327"/>
    </source>
</evidence>
<reference evidence="2" key="1">
    <citation type="submission" date="2020-08" db="EMBL/GenBank/DDBJ databases">
        <title>Genome public.</title>
        <authorList>
            <person name="Liu C."/>
            <person name="Sun Q."/>
        </authorList>
    </citation>
    <scope>NUCLEOTIDE SEQUENCE</scope>
    <source>
        <strain evidence="2">BX15</strain>
    </source>
</reference>
<dbReference type="GO" id="GO:0004534">
    <property type="term" value="F:5'-3' RNA exonuclease activity"/>
    <property type="evidence" value="ECO:0007669"/>
    <property type="project" value="TreeGrafter"/>
</dbReference>
<dbReference type="AlphaFoldDB" id="A0A923MNL8"/>
<dbReference type="PANTHER" id="PTHR42924">
    <property type="entry name" value="EXONUCLEASE"/>
    <property type="match status" value="1"/>
</dbReference>
<feature type="domain" description="Polymerase/histidinol phosphatase N-terminal" evidence="1">
    <location>
        <begin position="15"/>
        <end position="76"/>
    </location>
</feature>
<gene>
    <name evidence="2" type="ORF">H8Z83_17815</name>
</gene>
<proteinExistence type="predicted"/>
<accession>A0A923MNL8</accession>
<protein>
    <submittedName>
        <fullName evidence="2">CehA/McbA family metallohydrolase</fullName>
    </submittedName>
</protein>
<dbReference type="NCBIfam" id="NF038032">
    <property type="entry name" value="CehA_McbA_metalo"/>
    <property type="match status" value="1"/>
</dbReference>
<organism evidence="2 3">
    <name type="scientific">Dysosmobacter segnis</name>
    <dbReference type="NCBI Taxonomy" id="2763042"/>
    <lineage>
        <taxon>Bacteria</taxon>
        <taxon>Bacillati</taxon>
        <taxon>Bacillota</taxon>
        <taxon>Clostridia</taxon>
        <taxon>Eubacteriales</taxon>
        <taxon>Oscillospiraceae</taxon>
        <taxon>Dysosmobacter</taxon>
    </lineage>
</organism>
<evidence type="ECO:0000259" key="1">
    <source>
        <dbReference type="SMART" id="SM00481"/>
    </source>
</evidence>
<evidence type="ECO:0000313" key="2">
    <source>
        <dbReference type="EMBL" id="MBC5772142.1"/>
    </source>
</evidence>
<comment type="caution">
    <text evidence="2">The sequence shown here is derived from an EMBL/GenBank/DDBJ whole genome shotgun (WGS) entry which is preliminary data.</text>
</comment>
<keyword evidence="3" id="KW-1185">Reference proteome</keyword>
<name>A0A923MNL8_9FIRM</name>
<dbReference type="GO" id="GO:0035312">
    <property type="term" value="F:5'-3' DNA exonuclease activity"/>
    <property type="evidence" value="ECO:0007669"/>
    <property type="project" value="TreeGrafter"/>
</dbReference>
<dbReference type="RefSeq" id="WP_187016284.1">
    <property type="nucleotide sequence ID" value="NZ_JACOQI010000034.1"/>
</dbReference>
<sequence>MKKSYFPEDGIWLKGNPHSHSTVSDGMFTPEELAASYASAGYDFLSMTDHNILESHDDLIGDRLLLLTGLEHDIEYSPDKCTHVVGLSAAGKCTTDYPCRRYSSAELTDQQLVDMMRRDGQFVSLAHPVWSRMTWEEIESLSGCHAIEIYNNGTEHLCHGGNAEVLWDLLLRQGKKLYATAVDDVHVPDDLFGGWIWVKAVSRTKEAVLDALFQGAFYATSGPVIHDFGMDGDCVYVSCSDCREIHFVTYAPRGKSFFAGAGKPLTAASHRLTGKESYVRVVCVDENGHSAWSNPIFFDGRT</sequence>
<dbReference type="Proteomes" id="UP000620327">
    <property type="component" value="Unassembled WGS sequence"/>
</dbReference>